<dbReference type="GO" id="GO:0006355">
    <property type="term" value="P:regulation of DNA-templated transcription"/>
    <property type="evidence" value="ECO:0007669"/>
    <property type="project" value="InterPro"/>
</dbReference>
<dbReference type="InterPro" id="IPR018289">
    <property type="entry name" value="MULE_transposase_dom"/>
</dbReference>
<keyword evidence="1" id="KW-0862">Zinc</keyword>
<dbReference type="OrthoDB" id="119028at2759"/>
<sequence>MTEFETTILNISDTESSDEDNLPPRKKAKFKRNFLDYFKGAIYENLTIAEEILKAEGEFRFKSANQTECGMKHFYKCKVSSKCSAKLYLLLAEDGQDVIRYQTNTAHDHLQKNKTSGVQGPTRQLMVKLLKNGISGPSQIQASIRDSGLPIPNRKQISNAKAYLKSIEAPRIVSLGDLEKQLSALLTEPTSQDQTILVGKIIDFEKKTFHFMLSTPRLMQVLTFGDCLHADGTYKLVWENFPVLVLGTSDKNRNFHPISIAVSTGETEQDYGNIFRILASSCGTKYEPKVLIADSAEAITNGFESVFGSNFVRVYCWYHVSAKIKDRLKQIECPETRRELKSDIDLLQLAEDKLDFDAAVHLFRQKWSGVDAVKNFVGYFIGEYIDQRCGWYEGTAPGFPSTNNGLESINGLIKRQGTLRKRLPLGEFVNCISKLLSGWSSERDPQLPDYKRFRLEPVITIAAMTDAYNWLKDTSRPSTRQKKINDTIIKFFVPAKGTRSLDEKDIANYIQLTEKKSWRKFETYRKTKEKLWVIEYDIINWMQSRCNCPMFKKQHICKHLIGLAANRKDFNISDACKNVPIGIKRRPGRPKQCKQALIVE</sequence>
<dbReference type="PANTHER" id="PTHR31669:SF251">
    <property type="entry name" value="PROTEIN FAR1-RELATED SEQUENCE"/>
    <property type="match status" value="1"/>
</dbReference>
<organism evidence="3 4">
    <name type="scientific">Folsomia candida</name>
    <name type="common">Springtail</name>
    <dbReference type="NCBI Taxonomy" id="158441"/>
    <lineage>
        <taxon>Eukaryota</taxon>
        <taxon>Metazoa</taxon>
        <taxon>Ecdysozoa</taxon>
        <taxon>Arthropoda</taxon>
        <taxon>Hexapoda</taxon>
        <taxon>Collembola</taxon>
        <taxon>Entomobryomorpha</taxon>
        <taxon>Isotomoidea</taxon>
        <taxon>Isotomidae</taxon>
        <taxon>Proisotominae</taxon>
        <taxon>Folsomia</taxon>
    </lineage>
</organism>
<accession>A0A226D022</accession>
<comment type="caution">
    <text evidence="3">The sequence shown here is derived from an EMBL/GenBank/DDBJ whole genome shotgun (WGS) entry which is preliminary data.</text>
</comment>
<gene>
    <name evidence="3" type="ORF">Fcan01_26941</name>
</gene>
<keyword evidence="1" id="KW-0479">Metal-binding</keyword>
<name>A0A226D022_FOLCA</name>
<evidence type="ECO:0000313" key="3">
    <source>
        <dbReference type="EMBL" id="OXA38214.1"/>
    </source>
</evidence>
<dbReference type="EMBL" id="LNIX01000047">
    <property type="protein sequence ID" value="OXA38214.1"/>
    <property type="molecule type" value="Genomic_DNA"/>
</dbReference>
<evidence type="ECO:0000259" key="2">
    <source>
        <dbReference type="PROSITE" id="PS50966"/>
    </source>
</evidence>
<dbReference type="InterPro" id="IPR007527">
    <property type="entry name" value="Znf_SWIM"/>
</dbReference>
<dbReference type="PROSITE" id="PS50966">
    <property type="entry name" value="ZF_SWIM"/>
    <property type="match status" value="1"/>
</dbReference>
<dbReference type="InterPro" id="IPR031052">
    <property type="entry name" value="FHY3/FAR1"/>
</dbReference>
<feature type="domain" description="SWIM-type" evidence="2">
    <location>
        <begin position="536"/>
        <end position="568"/>
    </location>
</feature>
<proteinExistence type="predicted"/>
<dbReference type="OMA" id="VICEERT"/>
<keyword evidence="1" id="KW-0863">Zinc-finger</keyword>
<dbReference type="GO" id="GO:0008270">
    <property type="term" value="F:zinc ion binding"/>
    <property type="evidence" value="ECO:0007669"/>
    <property type="project" value="UniProtKB-KW"/>
</dbReference>
<dbReference type="Pfam" id="PF10551">
    <property type="entry name" value="MULE"/>
    <property type="match status" value="1"/>
</dbReference>
<evidence type="ECO:0000256" key="1">
    <source>
        <dbReference type="PROSITE-ProRule" id="PRU00325"/>
    </source>
</evidence>
<protein>
    <recommendedName>
        <fullName evidence="2">SWIM-type domain-containing protein</fullName>
    </recommendedName>
</protein>
<keyword evidence="4" id="KW-1185">Reference proteome</keyword>
<dbReference type="Pfam" id="PF04434">
    <property type="entry name" value="SWIM"/>
    <property type="match status" value="1"/>
</dbReference>
<dbReference type="AlphaFoldDB" id="A0A226D022"/>
<evidence type="ECO:0000313" key="4">
    <source>
        <dbReference type="Proteomes" id="UP000198287"/>
    </source>
</evidence>
<dbReference type="Proteomes" id="UP000198287">
    <property type="component" value="Unassembled WGS sequence"/>
</dbReference>
<reference evidence="3 4" key="1">
    <citation type="submission" date="2015-12" db="EMBL/GenBank/DDBJ databases">
        <title>The genome of Folsomia candida.</title>
        <authorList>
            <person name="Faddeeva A."/>
            <person name="Derks M.F."/>
            <person name="Anvar Y."/>
            <person name="Smit S."/>
            <person name="Van Straalen N."/>
            <person name="Roelofs D."/>
        </authorList>
    </citation>
    <scope>NUCLEOTIDE SEQUENCE [LARGE SCALE GENOMIC DNA]</scope>
    <source>
        <strain evidence="3 4">VU population</strain>
        <tissue evidence="3">Whole body</tissue>
    </source>
</reference>
<dbReference type="PANTHER" id="PTHR31669">
    <property type="entry name" value="PROTEIN FAR1-RELATED SEQUENCE 10-RELATED"/>
    <property type="match status" value="1"/>
</dbReference>